<accession>A0A2I0JDI8</accession>
<dbReference type="Proteomes" id="UP000233551">
    <property type="component" value="Unassembled WGS sequence"/>
</dbReference>
<sequence length="118" mass="13842">MALVRRVWTEAQEGTPMEVLYKKLRSLKMHLKDFNRTKFGNVHTRINDLQSELAQVQATLLDSDYEEIKAALFSMGNDKSPRPDGYTAYFFKHAWQIVQKDFTNVVQHFFSSGKLRRE</sequence>
<keyword evidence="2" id="KW-1185">Reference proteome</keyword>
<evidence type="ECO:0000313" key="1">
    <source>
        <dbReference type="EMBL" id="PKI54302.1"/>
    </source>
</evidence>
<protein>
    <recommendedName>
        <fullName evidence="3">RNA-directed DNA polymerase (Reverse transcriptase)</fullName>
    </recommendedName>
</protein>
<comment type="caution">
    <text evidence="1">The sequence shown here is derived from an EMBL/GenBank/DDBJ whole genome shotgun (WGS) entry which is preliminary data.</text>
</comment>
<feature type="non-terminal residue" evidence="1">
    <location>
        <position position="118"/>
    </location>
</feature>
<proteinExistence type="predicted"/>
<dbReference type="STRING" id="22663.A0A2I0JDI8"/>
<dbReference type="AlphaFoldDB" id="A0A2I0JDI8"/>
<evidence type="ECO:0000313" key="2">
    <source>
        <dbReference type="Proteomes" id="UP000233551"/>
    </source>
</evidence>
<dbReference type="EMBL" id="PGOL01001793">
    <property type="protein sequence ID" value="PKI54302.1"/>
    <property type="molecule type" value="Genomic_DNA"/>
</dbReference>
<gene>
    <name evidence="1" type="ORF">CRG98_025317</name>
</gene>
<evidence type="ECO:0008006" key="3">
    <source>
        <dbReference type="Google" id="ProtNLM"/>
    </source>
</evidence>
<organism evidence="1 2">
    <name type="scientific">Punica granatum</name>
    <name type="common">Pomegranate</name>
    <dbReference type="NCBI Taxonomy" id="22663"/>
    <lineage>
        <taxon>Eukaryota</taxon>
        <taxon>Viridiplantae</taxon>
        <taxon>Streptophyta</taxon>
        <taxon>Embryophyta</taxon>
        <taxon>Tracheophyta</taxon>
        <taxon>Spermatophyta</taxon>
        <taxon>Magnoliopsida</taxon>
        <taxon>eudicotyledons</taxon>
        <taxon>Gunneridae</taxon>
        <taxon>Pentapetalae</taxon>
        <taxon>rosids</taxon>
        <taxon>malvids</taxon>
        <taxon>Myrtales</taxon>
        <taxon>Lythraceae</taxon>
        <taxon>Punica</taxon>
    </lineage>
</organism>
<name>A0A2I0JDI8_PUNGR</name>
<reference evidence="1 2" key="1">
    <citation type="submission" date="2017-11" db="EMBL/GenBank/DDBJ databases">
        <title>De-novo sequencing of pomegranate (Punica granatum L.) genome.</title>
        <authorList>
            <person name="Akparov Z."/>
            <person name="Amiraslanov A."/>
            <person name="Hajiyeva S."/>
            <person name="Abbasov M."/>
            <person name="Kaur K."/>
            <person name="Hamwieh A."/>
            <person name="Solovyev V."/>
            <person name="Salamov A."/>
            <person name="Braich B."/>
            <person name="Kosarev P."/>
            <person name="Mahmoud A."/>
            <person name="Hajiyev E."/>
            <person name="Babayeva S."/>
            <person name="Izzatullayeva V."/>
            <person name="Mammadov A."/>
            <person name="Mammadov A."/>
            <person name="Sharifova S."/>
            <person name="Ojaghi J."/>
            <person name="Eynullazada K."/>
            <person name="Bayramov B."/>
            <person name="Abdulazimova A."/>
            <person name="Shahmuradov I."/>
        </authorList>
    </citation>
    <scope>NUCLEOTIDE SEQUENCE [LARGE SCALE GENOMIC DNA]</scope>
    <source>
        <strain evidence="2">cv. AG2017</strain>
        <tissue evidence="1">Leaf</tissue>
    </source>
</reference>